<dbReference type="Proteomes" id="UP000235392">
    <property type="component" value="Unassembled WGS sequence"/>
</dbReference>
<organism evidence="2 4">
    <name type="scientific">Puccinia coronata f. sp. avenae</name>
    <dbReference type="NCBI Taxonomy" id="200324"/>
    <lineage>
        <taxon>Eukaryota</taxon>
        <taxon>Fungi</taxon>
        <taxon>Dikarya</taxon>
        <taxon>Basidiomycota</taxon>
        <taxon>Pucciniomycotina</taxon>
        <taxon>Pucciniomycetes</taxon>
        <taxon>Pucciniales</taxon>
        <taxon>Pucciniaceae</taxon>
        <taxon>Puccinia</taxon>
    </lineage>
</organism>
<name>A0A2N5SWH4_9BASI</name>
<dbReference type="EMBL" id="PGCJ01000847">
    <property type="protein sequence ID" value="PLW17583.1"/>
    <property type="molecule type" value="Genomic_DNA"/>
</dbReference>
<dbReference type="EMBL" id="PGCI01000839">
    <property type="protein sequence ID" value="PLW13838.1"/>
    <property type="molecule type" value="Genomic_DNA"/>
</dbReference>
<comment type="caution">
    <text evidence="2">The sequence shown here is derived from an EMBL/GenBank/DDBJ whole genome shotgun (WGS) entry which is preliminary data.</text>
</comment>
<evidence type="ECO:0000313" key="4">
    <source>
        <dbReference type="Proteomes" id="UP000235388"/>
    </source>
</evidence>
<proteinExistence type="predicted"/>
<protein>
    <submittedName>
        <fullName evidence="2">Uncharacterized protein</fullName>
    </submittedName>
</protein>
<gene>
    <name evidence="3" type="ORF">PCANC_03497</name>
    <name evidence="2" type="ORF">PCANC_13751</name>
    <name evidence="1" type="ORF">PCASD_23871</name>
</gene>
<dbReference type="AlphaFoldDB" id="A0A2N5SWH4"/>
<keyword evidence="4" id="KW-1185">Reference proteome</keyword>
<dbReference type="EMBL" id="PGCJ01000030">
    <property type="protein sequence ID" value="PLW55595.1"/>
    <property type="molecule type" value="Genomic_DNA"/>
</dbReference>
<evidence type="ECO:0000313" key="3">
    <source>
        <dbReference type="EMBL" id="PLW55595.1"/>
    </source>
</evidence>
<accession>A0A2N5SWH4</accession>
<sequence>MNPKNGNQVLVAENQIMRKSQFACLEADQSEQWEIPAQFCLTQVENLNAEPPTTNLAGFNNCTTTTNATSVTAATSATPVIPTNVVICEATASPSATAPVAPRCKHPI</sequence>
<evidence type="ECO:0000313" key="1">
    <source>
        <dbReference type="EMBL" id="PLW13838.1"/>
    </source>
</evidence>
<evidence type="ECO:0000313" key="5">
    <source>
        <dbReference type="Proteomes" id="UP000235392"/>
    </source>
</evidence>
<dbReference type="Proteomes" id="UP000235388">
    <property type="component" value="Unassembled WGS sequence"/>
</dbReference>
<evidence type="ECO:0000313" key="2">
    <source>
        <dbReference type="EMBL" id="PLW17583.1"/>
    </source>
</evidence>
<reference evidence="4 5" key="1">
    <citation type="submission" date="2017-11" db="EMBL/GenBank/DDBJ databases">
        <title>De novo assembly and phasing of dikaryotic genomes from two isolates of Puccinia coronata f. sp. avenae, the causal agent of oat crown rust.</title>
        <authorList>
            <person name="Miller M.E."/>
            <person name="Zhang Y."/>
            <person name="Omidvar V."/>
            <person name="Sperschneider J."/>
            <person name="Schwessinger B."/>
            <person name="Raley C."/>
            <person name="Palmer J.M."/>
            <person name="Garnica D."/>
            <person name="Upadhyaya N."/>
            <person name="Rathjen J."/>
            <person name="Taylor J.M."/>
            <person name="Park R.F."/>
            <person name="Dodds P.N."/>
            <person name="Hirsch C.D."/>
            <person name="Kianian S.F."/>
            <person name="Figueroa M."/>
        </authorList>
    </citation>
    <scope>NUCLEOTIDE SEQUENCE [LARGE SCALE GENOMIC DNA]</scope>
    <source>
        <strain evidence="2">12NC29</strain>
        <strain evidence="1">12SD80</strain>
    </source>
</reference>